<feature type="transmembrane region" description="Helical" evidence="1">
    <location>
        <begin position="284"/>
        <end position="302"/>
    </location>
</feature>
<keyword evidence="1" id="KW-0472">Membrane</keyword>
<protein>
    <submittedName>
        <fullName evidence="2">DUF4153 domain-containing protein</fullName>
    </submittedName>
</protein>
<keyword evidence="1" id="KW-1133">Transmembrane helix</keyword>
<name>A0A3A8B2H4_9RHOB</name>
<feature type="transmembrane region" description="Helical" evidence="1">
    <location>
        <begin position="41"/>
        <end position="61"/>
    </location>
</feature>
<sequence length="584" mass="62328">MNERGDAMGLRGSLALIGAIAGLALWALFEVIPEVVANARLALFLVAGGVAFFGVLLALAGPVRLMQAAAASALLSLCATLLLLWASLRFDATERFLEIPHHVLAFACILMIATPFIAAGLIERGGWRRYALLFDTAWEIVVRYAAAVLFVGVVWGVVTLSDALLQLVGIGAIDWLLSVDVVPYLLSGLAFGVGLAIVLELDDYVSPFLIIQLLRVLIPVVFVVLAIFILALPVRGLSGLFGGLSAAATLAAVSLAAITLVTTGVHREDARAVEGWLMLGATKALTLLVSVPAVLSVYAVWLRIAQYGLTPDRVAALVGALIVAVYALAYAASIPLRDDWTGRVRAMNRWMALATIAVAALWLTPALNAERLSAASQVARAEAGAPLRQLALYEMAQDWGRAGKRGLERVLALAEREDSDAVREAVAAARRAETRWDYDHRKAKGDFAPLDQVVPVLPAGTTLPPGAFGRLRMNDRGLIHEACQRRVPGGYPACVLFVADFDPLRANRQAIGFFEVAPDRMRVMAFELRDGVLAARGSVTAAGEGGLPKVAPSTITDLREGRFAITPYTRNALEVGGLRLVPQD</sequence>
<dbReference type="OrthoDB" id="7402611at2"/>
<feature type="transmembrane region" description="Helical" evidence="1">
    <location>
        <begin position="99"/>
        <end position="121"/>
    </location>
</feature>
<dbReference type="EMBL" id="RAPE01000003">
    <property type="protein sequence ID" value="RKF13805.1"/>
    <property type="molecule type" value="Genomic_DNA"/>
</dbReference>
<dbReference type="RefSeq" id="WP_121167019.1">
    <property type="nucleotide sequence ID" value="NZ_RAPE01000003.1"/>
</dbReference>
<feature type="transmembrane region" description="Helical" evidence="1">
    <location>
        <begin position="12"/>
        <end position="29"/>
    </location>
</feature>
<evidence type="ECO:0000313" key="2">
    <source>
        <dbReference type="EMBL" id="RKF13805.1"/>
    </source>
</evidence>
<comment type="caution">
    <text evidence="2">The sequence shown here is derived from an EMBL/GenBank/DDBJ whole genome shotgun (WGS) entry which is preliminary data.</text>
</comment>
<organism evidence="2 3">
    <name type="scientific">Roseovarius spongiae</name>
    <dbReference type="NCBI Taxonomy" id="2320272"/>
    <lineage>
        <taxon>Bacteria</taxon>
        <taxon>Pseudomonadati</taxon>
        <taxon>Pseudomonadota</taxon>
        <taxon>Alphaproteobacteria</taxon>
        <taxon>Rhodobacterales</taxon>
        <taxon>Roseobacteraceae</taxon>
        <taxon>Roseovarius</taxon>
    </lineage>
</organism>
<gene>
    <name evidence="2" type="ORF">D6850_11405</name>
</gene>
<evidence type="ECO:0000256" key="1">
    <source>
        <dbReference type="SAM" id="Phobius"/>
    </source>
</evidence>
<feature type="transmembrane region" description="Helical" evidence="1">
    <location>
        <begin position="213"/>
        <end position="234"/>
    </location>
</feature>
<dbReference type="InterPro" id="IPR025291">
    <property type="entry name" value="DUF4153"/>
</dbReference>
<proteinExistence type="predicted"/>
<keyword evidence="3" id="KW-1185">Reference proteome</keyword>
<feature type="transmembrane region" description="Helical" evidence="1">
    <location>
        <begin position="314"/>
        <end position="336"/>
    </location>
</feature>
<feature type="transmembrane region" description="Helical" evidence="1">
    <location>
        <begin position="240"/>
        <end position="263"/>
    </location>
</feature>
<dbReference type="Pfam" id="PF13687">
    <property type="entry name" value="DUF4153"/>
    <property type="match status" value="1"/>
</dbReference>
<dbReference type="Proteomes" id="UP000281128">
    <property type="component" value="Unassembled WGS sequence"/>
</dbReference>
<keyword evidence="1" id="KW-0812">Transmembrane</keyword>
<accession>A0A3A8B2H4</accession>
<dbReference type="AlphaFoldDB" id="A0A3A8B2H4"/>
<feature type="transmembrane region" description="Helical" evidence="1">
    <location>
        <begin position="141"/>
        <end position="161"/>
    </location>
</feature>
<feature type="transmembrane region" description="Helical" evidence="1">
    <location>
        <begin position="68"/>
        <end position="87"/>
    </location>
</feature>
<feature type="transmembrane region" description="Helical" evidence="1">
    <location>
        <begin position="348"/>
        <end position="367"/>
    </location>
</feature>
<reference evidence="2 3" key="1">
    <citation type="submission" date="2018-09" db="EMBL/GenBank/DDBJ databases">
        <title>Roseovarius spongiae sp. nov., isolated from a marine sponge.</title>
        <authorList>
            <person name="Zhuang L."/>
            <person name="Luo L."/>
        </authorList>
    </citation>
    <scope>NUCLEOTIDE SEQUENCE [LARGE SCALE GENOMIC DNA]</scope>
    <source>
        <strain evidence="2 3">HN-E21</strain>
    </source>
</reference>
<evidence type="ECO:0000313" key="3">
    <source>
        <dbReference type="Proteomes" id="UP000281128"/>
    </source>
</evidence>
<feature type="transmembrane region" description="Helical" evidence="1">
    <location>
        <begin position="181"/>
        <end position="201"/>
    </location>
</feature>